<name>A0A7L1MV24_RHICY</name>
<feature type="compositionally biased region" description="Basic and acidic residues" evidence="1">
    <location>
        <begin position="12"/>
        <end position="36"/>
    </location>
</feature>
<organism evidence="2 3">
    <name type="scientific">Rhinopomastus cyanomelas</name>
    <name type="common">Common scimitarbill</name>
    <dbReference type="NCBI Taxonomy" id="113115"/>
    <lineage>
        <taxon>Eukaryota</taxon>
        <taxon>Metazoa</taxon>
        <taxon>Chordata</taxon>
        <taxon>Craniata</taxon>
        <taxon>Vertebrata</taxon>
        <taxon>Euteleostomi</taxon>
        <taxon>Archelosauria</taxon>
        <taxon>Archosauria</taxon>
        <taxon>Dinosauria</taxon>
        <taxon>Saurischia</taxon>
        <taxon>Theropoda</taxon>
        <taxon>Coelurosauria</taxon>
        <taxon>Aves</taxon>
        <taxon>Neognathae</taxon>
        <taxon>Neoaves</taxon>
        <taxon>Telluraves</taxon>
        <taxon>Coraciimorphae</taxon>
        <taxon>Bucerotiformes</taxon>
        <taxon>Rhinopomastidae</taxon>
        <taxon>Rhinopomastus</taxon>
    </lineage>
</organism>
<reference evidence="2 3" key="1">
    <citation type="submission" date="2019-09" db="EMBL/GenBank/DDBJ databases">
        <title>Bird 10,000 Genomes (B10K) Project - Family phase.</title>
        <authorList>
            <person name="Zhang G."/>
        </authorList>
    </citation>
    <scope>NUCLEOTIDE SEQUENCE [LARGE SCALE GENOMIC DNA]</scope>
    <source>
        <strain evidence="2">B10K-DU-002-35</strain>
        <tissue evidence="2">Muscle</tissue>
    </source>
</reference>
<proteinExistence type="predicted"/>
<feature type="region of interest" description="Disordered" evidence="1">
    <location>
        <begin position="1"/>
        <end position="36"/>
    </location>
</feature>
<accession>A0A7L1MV24</accession>
<dbReference type="AlphaFoldDB" id="A0A7L1MV24"/>
<dbReference type="InterPro" id="IPR027968">
    <property type="entry name" value="JHY"/>
</dbReference>
<dbReference type="PANTHER" id="PTHR14726:SF1">
    <property type="entry name" value="JHY PROTEIN HOMOLOG"/>
    <property type="match status" value="1"/>
</dbReference>
<dbReference type="EMBL" id="VXBP01000220">
    <property type="protein sequence ID" value="NXN91069.1"/>
    <property type="molecule type" value="Genomic_DNA"/>
</dbReference>
<sequence length="129" mass="14542">DLKLGGLGPDYEAMKEKKEKLKQQKEYSQQVKEHNMKKISSVATLPATQPQPPPGPRHKALEYAKTISRPKTITVRKPNGKVKEKTILPQNFDGEIPLLHAPQIPSLENLASRHEKEKEIADGLTKLYL</sequence>
<evidence type="ECO:0000256" key="1">
    <source>
        <dbReference type="SAM" id="MobiDB-lite"/>
    </source>
</evidence>
<dbReference type="GO" id="GO:0035082">
    <property type="term" value="P:axoneme assembly"/>
    <property type="evidence" value="ECO:0007669"/>
    <property type="project" value="TreeGrafter"/>
</dbReference>
<evidence type="ECO:0000313" key="3">
    <source>
        <dbReference type="Proteomes" id="UP000565785"/>
    </source>
</evidence>
<keyword evidence="3" id="KW-1185">Reference proteome</keyword>
<dbReference type="Pfam" id="PF15261">
    <property type="entry name" value="JHY"/>
    <property type="match status" value="1"/>
</dbReference>
<dbReference type="PANTHER" id="PTHR14726">
    <property type="entry name" value="JHY PROTEIN HOMOLOG"/>
    <property type="match status" value="1"/>
</dbReference>
<comment type="caution">
    <text evidence="2">The sequence shown here is derived from an EMBL/GenBank/DDBJ whole genome shotgun (WGS) entry which is preliminary data.</text>
</comment>
<feature type="non-terminal residue" evidence="2">
    <location>
        <position position="129"/>
    </location>
</feature>
<evidence type="ECO:0000313" key="2">
    <source>
        <dbReference type="EMBL" id="NXN91069.1"/>
    </source>
</evidence>
<dbReference type="OrthoDB" id="10057281at2759"/>
<gene>
    <name evidence="2" type="primary">Jhy</name>
    <name evidence="2" type="ORF">RHICYA_R03965</name>
</gene>
<feature type="non-terminal residue" evidence="2">
    <location>
        <position position="1"/>
    </location>
</feature>
<dbReference type="Proteomes" id="UP000565785">
    <property type="component" value="Unassembled WGS sequence"/>
</dbReference>
<protein>
    <submittedName>
        <fullName evidence="2">JHY protein</fullName>
    </submittedName>
</protein>